<feature type="region of interest" description="Disordered" evidence="1">
    <location>
        <begin position="108"/>
        <end position="134"/>
    </location>
</feature>
<sequence>PVAAATPAATPGPERPERVEPLVAGSLGGIAGALSWRGSRAGRDGDGSAAAEDGRGDGGGGSSAGGSPPDAPAFHSSPSSASSCSSAGEGVEQTTVVLDMAADYFRRMEARAEDADPETSSEDGTADGGESETVVGRFELFVIKARKRKNHRI</sequence>
<protein>
    <submittedName>
        <fullName evidence="2">Uncharacterized protein</fullName>
    </submittedName>
</protein>
<feature type="compositionally biased region" description="Low complexity" evidence="1">
    <location>
        <begin position="1"/>
        <end position="12"/>
    </location>
</feature>
<evidence type="ECO:0000313" key="2">
    <source>
        <dbReference type="EMBL" id="EJK75705.1"/>
    </source>
</evidence>
<organism evidence="2 3">
    <name type="scientific">Thalassiosira oceanica</name>
    <name type="common">Marine diatom</name>
    <dbReference type="NCBI Taxonomy" id="159749"/>
    <lineage>
        <taxon>Eukaryota</taxon>
        <taxon>Sar</taxon>
        <taxon>Stramenopiles</taxon>
        <taxon>Ochrophyta</taxon>
        <taxon>Bacillariophyta</taxon>
        <taxon>Coscinodiscophyceae</taxon>
        <taxon>Thalassiosirophycidae</taxon>
        <taxon>Thalassiosirales</taxon>
        <taxon>Thalassiosiraceae</taxon>
        <taxon>Thalassiosira</taxon>
    </lineage>
</organism>
<name>K0TEB5_THAOC</name>
<reference evidence="2 3" key="1">
    <citation type="journal article" date="2012" name="Genome Biol.">
        <title>Genome and low-iron response of an oceanic diatom adapted to chronic iron limitation.</title>
        <authorList>
            <person name="Lommer M."/>
            <person name="Specht M."/>
            <person name="Roy A.S."/>
            <person name="Kraemer L."/>
            <person name="Andreson R."/>
            <person name="Gutowska M.A."/>
            <person name="Wolf J."/>
            <person name="Bergner S.V."/>
            <person name="Schilhabel M.B."/>
            <person name="Klostermeier U.C."/>
            <person name="Beiko R.G."/>
            <person name="Rosenstiel P."/>
            <person name="Hippler M."/>
            <person name="Laroche J."/>
        </authorList>
    </citation>
    <scope>NUCLEOTIDE SEQUENCE [LARGE SCALE GENOMIC DNA]</scope>
    <source>
        <strain evidence="2 3">CCMP1005</strain>
    </source>
</reference>
<feature type="compositionally biased region" description="Basic and acidic residues" evidence="1">
    <location>
        <begin position="41"/>
        <end position="56"/>
    </location>
</feature>
<evidence type="ECO:0000313" key="3">
    <source>
        <dbReference type="Proteomes" id="UP000266841"/>
    </source>
</evidence>
<feature type="compositionally biased region" description="Acidic residues" evidence="1">
    <location>
        <begin position="115"/>
        <end position="125"/>
    </location>
</feature>
<dbReference type="EMBL" id="AGNL01002770">
    <property type="protein sequence ID" value="EJK75705.1"/>
    <property type="molecule type" value="Genomic_DNA"/>
</dbReference>
<feature type="region of interest" description="Disordered" evidence="1">
    <location>
        <begin position="1"/>
        <end position="20"/>
    </location>
</feature>
<feature type="compositionally biased region" description="Low complexity" evidence="1">
    <location>
        <begin position="65"/>
        <end position="87"/>
    </location>
</feature>
<dbReference type="Proteomes" id="UP000266841">
    <property type="component" value="Unassembled WGS sequence"/>
</dbReference>
<feature type="non-terminal residue" evidence="2">
    <location>
        <position position="1"/>
    </location>
</feature>
<gene>
    <name evidence="2" type="ORF">THAOC_02563</name>
</gene>
<proteinExistence type="predicted"/>
<evidence type="ECO:0000256" key="1">
    <source>
        <dbReference type="SAM" id="MobiDB-lite"/>
    </source>
</evidence>
<feature type="region of interest" description="Disordered" evidence="1">
    <location>
        <begin position="35"/>
        <end position="91"/>
    </location>
</feature>
<keyword evidence="3" id="KW-1185">Reference proteome</keyword>
<accession>K0TEB5</accession>
<comment type="caution">
    <text evidence="2">The sequence shown here is derived from an EMBL/GenBank/DDBJ whole genome shotgun (WGS) entry which is preliminary data.</text>
</comment>
<dbReference type="AlphaFoldDB" id="K0TEB5"/>